<proteinExistence type="predicted"/>
<accession>A0A0P9EHS5</accession>
<dbReference type="Proteomes" id="UP000050482">
    <property type="component" value="Unassembled WGS sequence"/>
</dbReference>
<evidence type="ECO:0000313" key="2">
    <source>
        <dbReference type="Proteomes" id="UP000050482"/>
    </source>
</evidence>
<dbReference type="OrthoDB" id="2375802at2"/>
<dbReference type="AlphaFoldDB" id="A0A0P9EHS5"/>
<keyword evidence="2" id="KW-1185">Reference proteome</keyword>
<sequence>MLNSTEELYPSKSITDHRPVFGKLEFSSLSRFMEDASEDHVHTVHLDIFEVAQQSELSFVYYVTVTVFVTAEDVEQRLLYEYAEDIDTVASTDRKCRDEQILDCAKQRIKEIEQVLRDEGFEVRHGRLTVGRRA</sequence>
<protein>
    <submittedName>
        <fullName evidence="1">Uncharacterized protein</fullName>
    </submittedName>
</protein>
<evidence type="ECO:0000313" key="1">
    <source>
        <dbReference type="EMBL" id="KPV42244.1"/>
    </source>
</evidence>
<name>A0A0P9EHS5_9BACL</name>
<reference evidence="1 2" key="1">
    <citation type="submission" date="2015-09" db="EMBL/GenBank/DDBJ databases">
        <title>Draft genome sequence of Alicyclobacillus ferrooxydans DSM 22381.</title>
        <authorList>
            <person name="Hemp J."/>
        </authorList>
    </citation>
    <scope>NUCLEOTIDE SEQUENCE [LARGE SCALE GENOMIC DNA]</scope>
    <source>
        <strain evidence="1 2">TC-34</strain>
    </source>
</reference>
<dbReference type="STRING" id="471514.AN477_18175"/>
<organism evidence="1 2">
    <name type="scientific">Alicyclobacillus ferrooxydans</name>
    <dbReference type="NCBI Taxonomy" id="471514"/>
    <lineage>
        <taxon>Bacteria</taxon>
        <taxon>Bacillati</taxon>
        <taxon>Bacillota</taxon>
        <taxon>Bacilli</taxon>
        <taxon>Bacillales</taxon>
        <taxon>Alicyclobacillaceae</taxon>
        <taxon>Alicyclobacillus</taxon>
    </lineage>
</organism>
<dbReference type="EMBL" id="LJCO01000079">
    <property type="protein sequence ID" value="KPV42244.1"/>
    <property type="molecule type" value="Genomic_DNA"/>
</dbReference>
<gene>
    <name evidence="1" type="ORF">AN477_18175</name>
</gene>
<dbReference type="RefSeq" id="WP_054970601.1">
    <property type="nucleotide sequence ID" value="NZ_LJCO01000079.1"/>
</dbReference>
<dbReference type="PATRIC" id="fig|471514.4.peg.4550"/>
<comment type="caution">
    <text evidence="1">The sequence shown here is derived from an EMBL/GenBank/DDBJ whole genome shotgun (WGS) entry which is preliminary data.</text>
</comment>